<dbReference type="InterPro" id="IPR036412">
    <property type="entry name" value="HAD-like_sf"/>
</dbReference>
<reference evidence="4" key="1">
    <citation type="journal article" date="2020" name="Stud. Mycol.">
        <title>101 Dothideomycetes genomes: a test case for predicting lifestyles and emergence of pathogens.</title>
        <authorList>
            <person name="Haridas S."/>
            <person name="Albert R."/>
            <person name="Binder M."/>
            <person name="Bloem J."/>
            <person name="Labutti K."/>
            <person name="Salamov A."/>
            <person name="Andreopoulos B."/>
            <person name="Baker S."/>
            <person name="Barry K."/>
            <person name="Bills G."/>
            <person name="Bluhm B."/>
            <person name="Cannon C."/>
            <person name="Castanera R."/>
            <person name="Culley D."/>
            <person name="Daum C."/>
            <person name="Ezra D."/>
            <person name="Gonzalez J."/>
            <person name="Henrissat B."/>
            <person name="Kuo A."/>
            <person name="Liang C."/>
            <person name="Lipzen A."/>
            <person name="Lutzoni F."/>
            <person name="Magnuson J."/>
            <person name="Mondo S."/>
            <person name="Nolan M."/>
            <person name="Ohm R."/>
            <person name="Pangilinan J."/>
            <person name="Park H.-J."/>
            <person name="Ramirez L."/>
            <person name="Alfaro M."/>
            <person name="Sun H."/>
            <person name="Tritt A."/>
            <person name="Yoshinaga Y."/>
            <person name="Zwiers L.-H."/>
            <person name="Turgeon B."/>
            <person name="Goodwin S."/>
            <person name="Spatafora J."/>
            <person name="Crous P."/>
            <person name="Grigoriev I."/>
        </authorList>
    </citation>
    <scope>NUCLEOTIDE SEQUENCE</scope>
    <source>
        <strain evidence="4">CBS 130266</strain>
    </source>
</reference>
<dbReference type="GO" id="GO:0005829">
    <property type="term" value="C:cytosol"/>
    <property type="evidence" value="ECO:0007669"/>
    <property type="project" value="TreeGrafter"/>
</dbReference>
<evidence type="ECO:0000313" key="4">
    <source>
        <dbReference type="EMBL" id="KAF2436258.1"/>
    </source>
</evidence>
<dbReference type="GO" id="GO:0005946">
    <property type="term" value="C:alpha,alpha-trehalose-phosphate synthase complex (UDP-forming)"/>
    <property type="evidence" value="ECO:0007669"/>
    <property type="project" value="TreeGrafter"/>
</dbReference>
<dbReference type="Gene3D" id="3.40.50.1000">
    <property type="entry name" value="HAD superfamily/HAD-like"/>
    <property type="match status" value="1"/>
</dbReference>
<dbReference type="InterPro" id="IPR023214">
    <property type="entry name" value="HAD_sf"/>
</dbReference>
<comment type="similarity">
    <text evidence="1">In the N-terminal section; belongs to the glycosyltransferase 20 family.</text>
</comment>
<dbReference type="InterPro" id="IPR006379">
    <property type="entry name" value="HAD-SF_hydro_IIB"/>
</dbReference>
<keyword evidence="5" id="KW-1185">Reference proteome</keyword>
<dbReference type="GO" id="GO:0034605">
    <property type="term" value="P:cellular response to heat"/>
    <property type="evidence" value="ECO:0007669"/>
    <property type="project" value="TreeGrafter"/>
</dbReference>
<dbReference type="EMBL" id="MU007011">
    <property type="protein sequence ID" value="KAF2436258.1"/>
    <property type="molecule type" value="Genomic_DNA"/>
</dbReference>
<organism evidence="4 5">
    <name type="scientific">Tothia fuscella</name>
    <dbReference type="NCBI Taxonomy" id="1048955"/>
    <lineage>
        <taxon>Eukaryota</taxon>
        <taxon>Fungi</taxon>
        <taxon>Dikarya</taxon>
        <taxon>Ascomycota</taxon>
        <taxon>Pezizomycotina</taxon>
        <taxon>Dothideomycetes</taxon>
        <taxon>Pleosporomycetidae</taxon>
        <taxon>Venturiales</taxon>
        <taxon>Cylindrosympodiaceae</taxon>
        <taxon>Tothia</taxon>
    </lineage>
</organism>
<dbReference type="GO" id="GO:0031505">
    <property type="term" value="P:fungal-type cell wall organization"/>
    <property type="evidence" value="ECO:0007669"/>
    <property type="project" value="TreeGrafter"/>
</dbReference>
<comment type="similarity">
    <text evidence="2">In the C-terminal section; belongs to the trehalose phosphatase family.</text>
</comment>
<comment type="caution">
    <text evidence="4">The sequence shown here is derived from an EMBL/GenBank/DDBJ whole genome shotgun (WGS) entry which is preliminary data.</text>
</comment>
<dbReference type="PANTHER" id="PTHR10788">
    <property type="entry name" value="TREHALOSE-6-PHOSPHATE SYNTHASE"/>
    <property type="match status" value="1"/>
</dbReference>
<dbReference type="GO" id="GO:0003825">
    <property type="term" value="F:alpha,alpha-trehalose-phosphate synthase (UDP-forming) activity"/>
    <property type="evidence" value="ECO:0007669"/>
    <property type="project" value="TreeGrafter"/>
</dbReference>
<dbReference type="CDD" id="cd01627">
    <property type="entry name" value="HAD_TPP"/>
    <property type="match status" value="1"/>
</dbReference>
<dbReference type="AlphaFoldDB" id="A0A9P4P3J8"/>
<feature type="region of interest" description="Disordered" evidence="3">
    <location>
        <begin position="85"/>
        <end position="111"/>
    </location>
</feature>
<dbReference type="NCBIfam" id="TIGR00685">
    <property type="entry name" value="T6PP"/>
    <property type="match status" value="1"/>
</dbReference>
<protein>
    <submittedName>
        <fullName evidence="4">Glycosyltransferase family 20 protein</fullName>
    </submittedName>
</protein>
<gene>
    <name evidence="4" type="ORF">EJ08DRAFT_579394</name>
</gene>
<dbReference type="Pfam" id="PF02358">
    <property type="entry name" value="Trehalose_PPase"/>
    <property type="match status" value="1"/>
</dbReference>
<evidence type="ECO:0000256" key="3">
    <source>
        <dbReference type="SAM" id="MobiDB-lite"/>
    </source>
</evidence>
<dbReference type="OrthoDB" id="755951at2759"/>
<dbReference type="Proteomes" id="UP000800235">
    <property type="component" value="Unassembled WGS sequence"/>
</dbReference>
<dbReference type="GO" id="GO:0005992">
    <property type="term" value="P:trehalose biosynthetic process"/>
    <property type="evidence" value="ECO:0007669"/>
    <property type="project" value="InterPro"/>
</dbReference>
<dbReference type="FunFam" id="3.40.50.2000:FF:000036">
    <property type="entry name" value="Alpha,alpha-trehalose-phosphate synthase subunit Tps2"/>
    <property type="match status" value="1"/>
</dbReference>
<dbReference type="GO" id="GO:0004805">
    <property type="term" value="F:trehalose-phosphatase activity"/>
    <property type="evidence" value="ECO:0007669"/>
    <property type="project" value="TreeGrafter"/>
</dbReference>
<dbReference type="Pfam" id="PF00982">
    <property type="entry name" value="Glyco_transf_20"/>
    <property type="match status" value="1"/>
</dbReference>
<dbReference type="NCBIfam" id="TIGR01484">
    <property type="entry name" value="HAD-SF-IIB"/>
    <property type="match status" value="1"/>
</dbReference>
<dbReference type="Gene3D" id="3.40.50.2000">
    <property type="entry name" value="Glycogen Phosphorylase B"/>
    <property type="match status" value="2"/>
</dbReference>
<name>A0A9P4P3J8_9PEZI</name>
<dbReference type="Gene3D" id="3.30.70.1020">
    <property type="entry name" value="Trehalose-6-phosphate phosphatase related protein, domain 2"/>
    <property type="match status" value="1"/>
</dbReference>
<dbReference type="SUPFAM" id="SSF56784">
    <property type="entry name" value="HAD-like"/>
    <property type="match status" value="1"/>
</dbReference>
<evidence type="ECO:0000256" key="1">
    <source>
        <dbReference type="ARBA" id="ARBA00005409"/>
    </source>
</evidence>
<evidence type="ECO:0000313" key="5">
    <source>
        <dbReference type="Proteomes" id="UP000800235"/>
    </source>
</evidence>
<dbReference type="CDD" id="cd03788">
    <property type="entry name" value="GT20_TPS"/>
    <property type="match status" value="1"/>
</dbReference>
<proteinExistence type="inferred from homology"/>
<accession>A0A9P4P3J8</accession>
<dbReference type="InterPro" id="IPR003337">
    <property type="entry name" value="Trehalose_PPase"/>
</dbReference>
<evidence type="ECO:0000256" key="2">
    <source>
        <dbReference type="ARBA" id="ARBA00006330"/>
    </source>
</evidence>
<dbReference type="InterPro" id="IPR001830">
    <property type="entry name" value="Glyco_trans_20"/>
</dbReference>
<sequence>MADQADIVDADPKASHPSLNLSGRIISATFDIPFRVGFTPDQEWDLKPRRGNAALYDSFTYLSSSKSSWNHTFVGWTGEIRCGSASTTATPVSPQPPGQKTAEFSSRPRKPSCVGLRIKPLDRRGLEKQLERNIGGKIVPVWLADEVDRKDDTYVIKNQTRWRKFAEKELYTVFHYKSGEPADGPSAKQAWADYYRMNQLFAQRILEVYNPGDIIIVHDYNLMLLPGLLRQKLPHVYTGFFLHIPFPSSEYFRCIGKRKELLEGVLGANMIGFQADGYSRHFSSCCTRLLDVESSATSISFNGKQVATDAFPIGIDAMGCEKCAYTDATVVEKMAGIRRLYAGKKMIIGRDRLDTVRGVAQKLQAFEIFLERYPEWHGKAVLIQITSPSDTSTDSSEGESKVLDKISDLATKINGLYGSISFTPVQHFPQYLDKEEYFALLRVADVALITSVRDGMNTTSLEYVVCQKDNHSPLILSEFSGTSGSLTGAIHVNPWDLGGVAEALNHALLMTADARQEQNRQLYNHVVTNNIQTWTNRYINRLLETLDSSNHFFTTPILTTSNLPEVYTTANKRLFLFDYDGTLTPIVTRPEDALPTPRLISTLKALAADPKNAVWIISGRDQTFLSAILGDIAELGLSAEHGSFMRRPRKSDWINCAEDEDMTWQKPISDIFLRYTDDTPGSFLETKKVALTWHYRLADPEHGLAMESACYDELEIAILRGGWDVEVMRGKMNLEVRPRFVNKGVIAGKLIKEYNNCGDGDGGEGLDFVLCVGDDGTDEDMFRALRLANNLDGERVFSVSIGYGGKQTLAGWHLEEPEDVVGVLEGLAGIGVGTT</sequence>
<dbReference type="FunFam" id="3.40.50.2000:FF:000131">
    <property type="entry name" value="Trehalose-6-phosphate phosphatase"/>
    <property type="match status" value="1"/>
</dbReference>
<dbReference type="SUPFAM" id="SSF53756">
    <property type="entry name" value="UDP-Glycosyltransferase/glycogen phosphorylase"/>
    <property type="match status" value="1"/>
</dbReference>
<dbReference type="PANTHER" id="PTHR10788:SF123">
    <property type="entry name" value="TREHALOSE-PHOSPHATASE"/>
    <property type="match status" value="1"/>
</dbReference>